<protein>
    <submittedName>
        <fullName evidence="1">Uncharacterized protein</fullName>
    </submittedName>
</protein>
<evidence type="ECO:0000313" key="1">
    <source>
        <dbReference type="EMBL" id="MPN19803.1"/>
    </source>
</evidence>
<proteinExistence type="predicted"/>
<dbReference type="AlphaFoldDB" id="A0A645G794"/>
<organism evidence="1">
    <name type="scientific">bioreactor metagenome</name>
    <dbReference type="NCBI Taxonomy" id="1076179"/>
    <lineage>
        <taxon>unclassified sequences</taxon>
        <taxon>metagenomes</taxon>
        <taxon>ecological metagenomes</taxon>
    </lineage>
</organism>
<sequence length="199" mass="22280">MHLVERLPFPLAVQELAHSFANMAGTLGIGMQIAGHIRMLQRFFNPKNNRFRREQPLLSANRCRVRSFALARCGSHDPEQCRPIYSSRAREMARVAVEQAQFVCSNQNKTGFIQTAPSGTAKHLHDLIRAQHLLGGVAPVGLRSQGHAAKREINACCQTHRGNDHTQLSRFYQRFDDSGACSVAESTMMIGDPRFEELP</sequence>
<gene>
    <name evidence="1" type="ORF">SDC9_167175</name>
</gene>
<dbReference type="EMBL" id="VSSQ01067411">
    <property type="protein sequence ID" value="MPN19803.1"/>
    <property type="molecule type" value="Genomic_DNA"/>
</dbReference>
<name>A0A645G794_9ZZZZ</name>
<comment type="caution">
    <text evidence="1">The sequence shown here is derived from an EMBL/GenBank/DDBJ whole genome shotgun (WGS) entry which is preliminary data.</text>
</comment>
<reference evidence="1" key="1">
    <citation type="submission" date="2019-08" db="EMBL/GenBank/DDBJ databases">
        <authorList>
            <person name="Kucharzyk K."/>
            <person name="Murdoch R.W."/>
            <person name="Higgins S."/>
            <person name="Loffler F."/>
        </authorList>
    </citation>
    <scope>NUCLEOTIDE SEQUENCE</scope>
</reference>
<accession>A0A645G794</accession>